<keyword evidence="9" id="KW-0862">Zinc</keyword>
<keyword evidence="6" id="KW-0479">Metal-binding</keyword>
<dbReference type="InterPro" id="IPR047589">
    <property type="entry name" value="DUF11_rpt"/>
</dbReference>
<feature type="domain" description="PA" evidence="14">
    <location>
        <begin position="485"/>
        <end position="585"/>
    </location>
</feature>
<evidence type="ECO:0000259" key="14">
    <source>
        <dbReference type="Pfam" id="PF02225"/>
    </source>
</evidence>
<dbReference type="NCBIfam" id="NF038113">
    <property type="entry name" value="T9SSA_dep_M36"/>
    <property type="match status" value="1"/>
</dbReference>
<dbReference type="NCBIfam" id="TIGR01451">
    <property type="entry name" value="B_ant_repeat"/>
    <property type="match status" value="1"/>
</dbReference>
<keyword evidence="7 12" id="KW-0732">Signal</keyword>
<gene>
    <name evidence="18" type="ORF">OO017_14155</name>
</gene>
<dbReference type="Pfam" id="PF18962">
    <property type="entry name" value="Por_Secre_tail"/>
    <property type="match status" value="1"/>
</dbReference>
<dbReference type="CDD" id="cd04818">
    <property type="entry name" value="PA_subtilisin_1"/>
    <property type="match status" value="1"/>
</dbReference>
<evidence type="ECO:0000259" key="16">
    <source>
        <dbReference type="Pfam" id="PF07504"/>
    </source>
</evidence>
<dbReference type="Pfam" id="PF02128">
    <property type="entry name" value="Peptidase_M36"/>
    <property type="match status" value="1"/>
</dbReference>
<dbReference type="EMBL" id="JAPFQO010000009">
    <property type="protein sequence ID" value="MCX2741097.1"/>
    <property type="molecule type" value="Genomic_DNA"/>
</dbReference>
<dbReference type="Pfam" id="PF01345">
    <property type="entry name" value="DUF11"/>
    <property type="match status" value="1"/>
</dbReference>
<evidence type="ECO:0000259" key="17">
    <source>
        <dbReference type="Pfam" id="PF18962"/>
    </source>
</evidence>
<evidence type="ECO:0000256" key="1">
    <source>
        <dbReference type="ARBA" id="ARBA00001947"/>
    </source>
</evidence>
<dbReference type="InterPro" id="IPR046450">
    <property type="entry name" value="PA_dom_sf"/>
</dbReference>
<evidence type="ECO:0000256" key="7">
    <source>
        <dbReference type="ARBA" id="ARBA00022729"/>
    </source>
</evidence>
<dbReference type="Gene3D" id="3.50.30.30">
    <property type="match status" value="1"/>
</dbReference>
<name>A0ABT3RIA5_9BACT</name>
<dbReference type="InterPro" id="IPR011096">
    <property type="entry name" value="FTP_domain"/>
</dbReference>
<comment type="cofactor">
    <cofactor evidence="1">
        <name>Zn(2+)</name>
        <dbReference type="ChEBI" id="CHEBI:29105"/>
    </cofactor>
</comment>
<organism evidence="18 19">
    <name type="scientific">Pontibacter anaerobius</name>
    <dbReference type="NCBI Taxonomy" id="2993940"/>
    <lineage>
        <taxon>Bacteria</taxon>
        <taxon>Pseudomonadati</taxon>
        <taxon>Bacteroidota</taxon>
        <taxon>Cytophagia</taxon>
        <taxon>Cytophagales</taxon>
        <taxon>Hymenobacteraceae</taxon>
        <taxon>Pontibacter</taxon>
    </lineage>
</organism>
<evidence type="ECO:0000256" key="9">
    <source>
        <dbReference type="ARBA" id="ARBA00022833"/>
    </source>
</evidence>
<dbReference type="NCBIfam" id="TIGR04183">
    <property type="entry name" value="Por_Secre_tail"/>
    <property type="match status" value="1"/>
</dbReference>
<sequence length="1214" mass="128657">MKHISPYQLLYLLSFLLFLSPGYSRAQSALDVALQHIDQTKAEYNLTPADISDYVVTDKYTSTNNGITHIYLRQRHNGIEVVDANININIDKDGNVINMGNRFIPNLRAAIKGSAAGMAPEQAVRAAASHLKLQPNKPLEVKERKKPTDRLPAAAKAVVLSDGGISLSPIPAKLVFQPMPDGSVRLAWEVSIYQKDAQNYWNVYVDAADGKVLKKEDLVIHDNWGLPTVTDAPGETMRFTRKAAVAPNADAAAIAEAKQLQQEQLAKSIAPGSLSAAAATSIASSGTYNVYDVPFETPSHGERTIVTGKEDLTASPMGWHNDGVATFTITKGNNVHAYEDRLGANAGISPDGGLGLNFDFELDLTKEPTTYVQAATTNLFYWNNLMHDVFYKYGFDEVSGNFQQTNFTGAGVGLDGVMAEAQDGGGTNNANFLTLQDGVPGRMQMYLWTSSVPAELLHITVPAAVAGSYIGVQAAFGPEVNETGVAGSIVLADPANGCSGTPALPAGSVPVPFANQAEITGNIALVDRGECSFIEKALNAQASGATAVIVVNNVDGPAMAMGGDETGTAVLIPAIMISKADGEKLKSALGQDLAGTLRREGGVPPLRDGDLDNGIIAHEYGHGISTRLTGGPSTQCLSGAEQGGEGWSDFFALFMTMRPGDTGPQRRGIGTYVQSQGTDGDGIRPAPYSTDMGVNPYTYSMISNPEISVPHGVGFVWATMLWEMTWSLIDEYGYDPDIYNGKGGNNIALQLVMDGLKLQPCSPGFIDARDAILAADRINNGGANQCYIWRAFAKRGLGYSATQGSNNDLTDGVEAFDMPPSCTPQFAISLGANPSPVVDGGQLTYNITVTNNTGSSMSGVTISSQIPENTAYIAESGKDAPKVAGGVLTYKPVKMAEGETISRSFKVNVQKGTGTTVYFQDDMESGGSKWKTSHGLGLSDWKLSTKNPYSGTTSWFAADPDAFSDQYLMTASPITVRENALLRFWHSFATEAGFDGGVVEISTNSGLTWANLGDKMIQNGYNSTIPLENASTINGPAFTGNSNGYIQTVVDLSSYKDKKVLIRFRMGSDVLTGATGWYVDNVDIVSNPTTVVNTATVTSKWGGDTTATAETMVLKAEALSATATSAAIAPASQSILYPNPAQHTVNLRLAHQATGVVAVSAVNMLGQQVLNMQLEASEAQAGLAIPVGKLPNGIYYVTVTAGGKTETHKLLIEK</sequence>
<dbReference type="Gene3D" id="1.10.390.10">
    <property type="entry name" value="Neutral Protease Domain 2"/>
    <property type="match status" value="1"/>
</dbReference>
<dbReference type="SUPFAM" id="SSF52025">
    <property type="entry name" value="PA domain"/>
    <property type="match status" value="1"/>
</dbReference>
<keyword evidence="19" id="KW-1185">Reference proteome</keyword>
<keyword evidence="8" id="KW-0378">Hydrolase</keyword>
<feature type="domain" description="DUF11" evidence="13">
    <location>
        <begin position="832"/>
        <end position="912"/>
    </location>
</feature>
<dbReference type="PANTHER" id="PTHR33478">
    <property type="entry name" value="EXTRACELLULAR METALLOPROTEINASE MEP"/>
    <property type="match status" value="1"/>
</dbReference>
<dbReference type="InterPro" id="IPR025711">
    <property type="entry name" value="PepSY"/>
</dbReference>
<feature type="chain" id="PRO_5045603432" evidence="12">
    <location>
        <begin position="27"/>
        <end position="1214"/>
    </location>
</feature>
<accession>A0ABT3RIA5</accession>
<dbReference type="PANTHER" id="PTHR33478:SF1">
    <property type="entry name" value="EXTRACELLULAR METALLOPROTEINASE MEP"/>
    <property type="match status" value="1"/>
</dbReference>
<dbReference type="InterPro" id="IPR050371">
    <property type="entry name" value="Fungal_virulence_M36"/>
</dbReference>
<protein>
    <submittedName>
        <fullName evidence="18">T9SS-dependent M36 family metallopeptidase</fullName>
    </submittedName>
</protein>
<evidence type="ECO:0000256" key="3">
    <source>
        <dbReference type="ARBA" id="ARBA00006006"/>
    </source>
</evidence>
<evidence type="ECO:0000313" key="18">
    <source>
        <dbReference type="EMBL" id="MCX2741097.1"/>
    </source>
</evidence>
<dbReference type="CDD" id="cd09596">
    <property type="entry name" value="M36"/>
    <property type="match status" value="1"/>
</dbReference>
<dbReference type="InterPro" id="IPR001434">
    <property type="entry name" value="OmcB-like_DUF11"/>
</dbReference>
<dbReference type="RefSeq" id="WP_266053200.1">
    <property type="nucleotide sequence ID" value="NZ_JAPFQO010000009.1"/>
</dbReference>
<dbReference type="Gene3D" id="3.10.170.10">
    <property type="match status" value="1"/>
</dbReference>
<dbReference type="InterPro" id="IPR003137">
    <property type="entry name" value="PA_domain"/>
</dbReference>
<reference evidence="18 19" key="1">
    <citation type="submission" date="2022-11" db="EMBL/GenBank/DDBJ databases">
        <title>The characterization of three novel Bacteroidetes species and genomic analysis of their roles in tidal elemental geochemical cycles.</title>
        <authorList>
            <person name="Ma K.-J."/>
        </authorList>
    </citation>
    <scope>NUCLEOTIDE SEQUENCE [LARGE SCALE GENOMIC DNA]</scope>
    <source>
        <strain evidence="18 19">M82</strain>
    </source>
</reference>
<evidence type="ECO:0000313" key="19">
    <source>
        <dbReference type="Proteomes" id="UP001207228"/>
    </source>
</evidence>
<evidence type="ECO:0000256" key="8">
    <source>
        <dbReference type="ARBA" id="ARBA00022801"/>
    </source>
</evidence>
<keyword evidence="10" id="KW-0482">Metalloprotease</keyword>
<evidence type="ECO:0000259" key="13">
    <source>
        <dbReference type="Pfam" id="PF01345"/>
    </source>
</evidence>
<evidence type="ECO:0000256" key="2">
    <source>
        <dbReference type="ARBA" id="ARBA00004613"/>
    </source>
</evidence>
<comment type="similarity">
    <text evidence="3">Belongs to the peptidase M36 family.</text>
</comment>
<evidence type="ECO:0000256" key="5">
    <source>
        <dbReference type="ARBA" id="ARBA00022670"/>
    </source>
</evidence>
<dbReference type="Pfam" id="PF02225">
    <property type="entry name" value="PA"/>
    <property type="match status" value="1"/>
</dbReference>
<dbReference type="InterPro" id="IPR027268">
    <property type="entry name" value="Peptidase_M4/M1_CTD_sf"/>
</dbReference>
<dbReference type="Pfam" id="PF20773">
    <property type="entry name" value="InhA-like_MAM"/>
    <property type="match status" value="1"/>
</dbReference>
<dbReference type="InterPro" id="IPR026444">
    <property type="entry name" value="Secre_tail"/>
</dbReference>
<evidence type="ECO:0000256" key="6">
    <source>
        <dbReference type="ARBA" id="ARBA00022723"/>
    </source>
</evidence>
<dbReference type="Proteomes" id="UP001207228">
    <property type="component" value="Unassembled WGS sequence"/>
</dbReference>
<evidence type="ECO:0000256" key="4">
    <source>
        <dbReference type="ARBA" id="ARBA00022525"/>
    </source>
</evidence>
<comment type="subcellular location">
    <subcellularLocation>
        <location evidence="2">Secreted</location>
    </subcellularLocation>
</comment>
<evidence type="ECO:0000256" key="10">
    <source>
        <dbReference type="ARBA" id="ARBA00023049"/>
    </source>
</evidence>
<evidence type="ECO:0000256" key="12">
    <source>
        <dbReference type="SAM" id="SignalP"/>
    </source>
</evidence>
<evidence type="ECO:0000256" key="11">
    <source>
        <dbReference type="ARBA" id="ARBA00023145"/>
    </source>
</evidence>
<evidence type="ECO:0000259" key="15">
    <source>
        <dbReference type="Pfam" id="PF03413"/>
    </source>
</evidence>
<keyword evidence="5" id="KW-0645">Protease</keyword>
<dbReference type="Pfam" id="PF07504">
    <property type="entry name" value="FTP"/>
    <property type="match status" value="1"/>
</dbReference>
<comment type="caution">
    <text evidence="18">The sequence shown here is derived from an EMBL/GenBank/DDBJ whole genome shotgun (WGS) entry which is preliminary data.</text>
</comment>
<feature type="signal peptide" evidence="12">
    <location>
        <begin position="1"/>
        <end position="26"/>
    </location>
</feature>
<dbReference type="Gene3D" id="2.60.120.260">
    <property type="entry name" value="Galactose-binding domain-like"/>
    <property type="match status" value="1"/>
</dbReference>
<keyword evidence="11" id="KW-0865">Zymogen</keyword>
<proteinExistence type="inferred from homology"/>
<keyword evidence="4" id="KW-0964">Secreted</keyword>
<feature type="domain" description="Secretion system C-terminal sorting" evidence="17">
    <location>
        <begin position="1136"/>
        <end position="1212"/>
    </location>
</feature>
<dbReference type="Pfam" id="PF03413">
    <property type="entry name" value="PepSY"/>
    <property type="match status" value="1"/>
</dbReference>
<dbReference type="InterPro" id="IPR001842">
    <property type="entry name" value="Peptidase_M36"/>
</dbReference>
<feature type="domain" description="PepSY" evidence="15">
    <location>
        <begin position="185"/>
        <end position="216"/>
    </location>
</feature>
<feature type="domain" description="FTP" evidence="16">
    <location>
        <begin position="53"/>
        <end position="103"/>
    </location>
</feature>
<dbReference type="SUPFAM" id="SSF55486">
    <property type="entry name" value="Metalloproteases ('zincins'), catalytic domain"/>
    <property type="match status" value="1"/>
</dbReference>